<dbReference type="Proteomes" id="UP001176021">
    <property type="component" value="Unassembled WGS sequence"/>
</dbReference>
<evidence type="ECO:0008006" key="3">
    <source>
        <dbReference type="Google" id="ProtNLM"/>
    </source>
</evidence>
<reference evidence="1" key="1">
    <citation type="submission" date="2022-05" db="EMBL/GenBank/DDBJ databases">
        <title>Expanded diversity of anoxic marine methylotrophy in a Black Sea sulfate reducing microorganism.</title>
        <authorList>
            <person name="Fischer P.Q."/>
            <person name="Stams A.J.M."/>
            <person name="Villanueva L."/>
            <person name="Sousa D.Z."/>
        </authorList>
    </citation>
    <scope>NUCLEOTIDE SEQUENCE</scope>
    <source>
        <strain evidence="1">P130</strain>
    </source>
</reference>
<comment type="caution">
    <text evidence="1">The sequence shown here is derived from an EMBL/GenBank/DDBJ whole genome shotgun (WGS) entry which is preliminary data.</text>
</comment>
<protein>
    <recommendedName>
        <fullName evidence="3">Restriction endonuclease</fullName>
    </recommendedName>
</protein>
<keyword evidence="2" id="KW-1185">Reference proteome</keyword>
<dbReference type="RefSeq" id="WP_302048591.1">
    <property type="nucleotide sequence ID" value="NZ_JAMJEV010000006.1"/>
</dbReference>
<gene>
    <name evidence="1" type="ORF">M8H41_09455</name>
</gene>
<sequence length="341" mass="40010">MSLIHYFPRYSQKENMVTNNTMLLFKRLSNNSNEKFNRFLNSILENSGINLDMTVKFGQQEKGNGSVPDAYIQQETFKILIETKLYGQQNISQIKNHFSEFNDEKNQIFLWINNEPIKEVYRLEIVEALNKFNALRIHSISFASVTFKEICEIFNDTLTDYDFEMKEMIQDYEAFCIDTNLIDNFDSKIRFVATGTTFKQNLEYNIYYDPRSKGYQNHKYIGIYTNKAVRGIGEIICIVDVDYNNTTDDLKVISTQFGVLTNEQKSVLKKVIKEAYSDLGYDIAYGERFFFVDKFYETNFIKTSKNGMMGKRYYDVSTLDGYRKDMNAEKIADLLRAKEWG</sequence>
<dbReference type="EMBL" id="JAMJEV010000006">
    <property type="protein sequence ID" value="MDO0823080.1"/>
    <property type="molecule type" value="Genomic_DNA"/>
</dbReference>
<evidence type="ECO:0000313" key="2">
    <source>
        <dbReference type="Proteomes" id="UP001176021"/>
    </source>
</evidence>
<proteinExistence type="predicted"/>
<evidence type="ECO:0000313" key="1">
    <source>
        <dbReference type="EMBL" id="MDO0823080.1"/>
    </source>
</evidence>
<accession>A0ABT8QR11</accession>
<organism evidence="1 2">
    <name type="scientific">Desulfosporosinus nitroreducens</name>
    <dbReference type="NCBI Taxonomy" id="2018668"/>
    <lineage>
        <taxon>Bacteria</taxon>
        <taxon>Bacillati</taxon>
        <taxon>Bacillota</taxon>
        <taxon>Clostridia</taxon>
        <taxon>Eubacteriales</taxon>
        <taxon>Desulfitobacteriaceae</taxon>
        <taxon>Desulfosporosinus</taxon>
    </lineage>
</organism>
<name>A0ABT8QR11_9FIRM</name>